<sequence>MSRSQINHCRVLQDRTTPSHPGVLRAPVSKVSACESHDDVIEFSEEELVALHWWLLRKVSLLSDPRTPLDEKFELVRWVFTDPVRDTQPFSFVNCMKVVSGSPLSQLPFIGAVDAQEVRDWIGSHLCRWFMGALHDYPAWVRQAVMAKPDWISENLFKNPQWMNEQIKLHESDLFASLNSTEDVDCLNGHGAKDERLAGKKGERHA</sequence>
<dbReference type="Proteomes" id="UP000182489">
    <property type="component" value="Unassembled WGS sequence"/>
</dbReference>
<reference evidence="1 2" key="1">
    <citation type="submission" date="2016-11" db="EMBL/GenBank/DDBJ databases">
        <authorList>
            <person name="Varghese N."/>
            <person name="Submissions S."/>
        </authorList>
    </citation>
    <scope>NUCLEOTIDE SEQUENCE [LARGE SCALE GENOMIC DNA]</scope>
    <source>
        <strain evidence="1 2">NFR18</strain>
    </source>
</reference>
<gene>
    <name evidence="1" type="ORF">SAMN03097694_2440</name>
</gene>
<evidence type="ECO:0000313" key="1">
    <source>
        <dbReference type="EMBL" id="SFX48932.1"/>
    </source>
</evidence>
<dbReference type="AlphaFoldDB" id="A0AB38C7K6"/>
<evidence type="ECO:0000313" key="2">
    <source>
        <dbReference type="Proteomes" id="UP000182489"/>
    </source>
</evidence>
<accession>A0AB38C7K6</accession>
<proteinExistence type="predicted"/>
<comment type="caution">
    <text evidence="1">The sequence shown here is derived from an EMBL/GenBank/DDBJ whole genome shotgun (WGS) entry which is preliminary data.</text>
</comment>
<name>A0AB38C7K6_9BURK</name>
<protein>
    <submittedName>
        <fullName evidence="1">Uncharacterized protein</fullName>
    </submittedName>
</protein>
<dbReference type="EMBL" id="FPKH01000001">
    <property type="protein sequence ID" value="SFX48932.1"/>
    <property type="molecule type" value="Genomic_DNA"/>
</dbReference>
<organism evidence="1 2">
    <name type="scientific">Janthinobacterium lividum</name>
    <dbReference type="NCBI Taxonomy" id="29581"/>
    <lineage>
        <taxon>Bacteria</taxon>
        <taxon>Pseudomonadati</taxon>
        <taxon>Pseudomonadota</taxon>
        <taxon>Betaproteobacteria</taxon>
        <taxon>Burkholderiales</taxon>
        <taxon>Oxalobacteraceae</taxon>
        <taxon>Janthinobacterium</taxon>
    </lineage>
</organism>